<dbReference type="GO" id="GO:0003735">
    <property type="term" value="F:structural constituent of ribosome"/>
    <property type="evidence" value="ECO:0007669"/>
    <property type="project" value="UniProtKB-UniRule"/>
</dbReference>
<gene>
    <name evidence="5" type="primary">rplF</name>
    <name evidence="9" type="ORF">ENS06_01635</name>
</gene>
<comment type="subunit">
    <text evidence="5">Part of the 50S ribosomal subunit.</text>
</comment>
<dbReference type="InterPro" id="IPR020040">
    <property type="entry name" value="Ribosomal_uL6_a/b-dom"/>
</dbReference>
<evidence type="ECO:0000256" key="6">
    <source>
        <dbReference type="RuleBase" id="RU003869"/>
    </source>
</evidence>
<dbReference type="Gene3D" id="3.90.930.12">
    <property type="entry name" value="Ribosomal protein L6, alpha-beta domain"/>
    <property type="match status" value="2"/>
</dbReference>
<keyword evidence="3 5" id="KW-0689">Ribosomal protein</keyword>
<dbReference type="HAMAP" id="MF_01365_B">
    <property type="entry name" value="Ribosomal_uL6_B"/>
    <property type="match status" value="1"/>
</dbReference>
<evidence type="ECO:0000256" key="4">
    <source>
        <dbReference type="ARBA" id="ARBA00023274"/>
    </source>
</evidence>
<dbReference type="SUPFAM" id="SSF56053">
    <property type="entry name" value="Ribosomal protein L6"/>
    <property type="match status" value="2"/>
</dbReference>
<keyword evidence="2 5" id="KW-0694">RNA-binding</keyword>
<keyword evidence="4 5" id="KW-0687">Ribonucleoprotein</keyword>
<sequence>MSRIGKNPIPIPQGVEVMLQGDLVTVKGPKGLLERRVPGEVTVAVENGQIVVRRKDDERRSRSLHGLMRVLLHNMVTGVSQGFTKVLEIQGVGYRCDVANNVLNFTLGHSHPLSFPLPEGVKASVEKQTVIRLEAVDKELLGQTAANIKALRPVEPYKGKGIRYANQWVRRKAGKTGSKKK</sequence>
<dbReference type="AlphaFoldDB" id="A0A832EI09"/>
<accession>A0A832EI09</accession>
<feature type="domain" description="Large ribosomal subunit protein uL6 alpha-beta" evidence="8">
    <location>
        <begin position="11"/>
        <end position="82"/>
    </location>
</feature>
<feature type="domain" description="Large ribosomal subunit protein uL6 alpha-beta" evidence="8">
    <location>
        <begin position="91"/>
        <end position="164"/>
    </location>
</feature>
<evidence type="ECO:0000256" key="3">
    <source>
        <dbReference type="ARBA" id="ARBA00022980"/>
    </source>
</evidence>
<reference evidence="9" key="1">
    <citation type="journal article" date="2020" name="mSystems">
        <title>Genome- and Community-Level Interaction Insights into Carbon Utilization and Element Cycling Functions of Hydrothermarchaeota in Hydrothermal Sediment.</title>
        <authorList>
            <person name="Zhou Z."/>
            <person name="Liu Y."/>
            <person name="Xu W."/>
            <person name="Pan J."/>
            <person name="Luo Z.H."/>
            <person name="Li M."/>
        </authorList>
    </citation>
    <scope>NUCLEOTIDE SEQUENCE [LARGE SCALE GENOMIC DNA]</scope>
    <source>
        <strain evidence="9">SpSt-456</strain>
    </source>
</reference>
<dbReference type="PIRSF" id="PIRSF002162">
    <property type="entry name" value="Ribosomal_L6"/>
    <property type="match status" value="1"/>
</dbReference>
<dbReference type="EMBL" id="DSTK01000009">
    <property type="protein sequence ID" value="HFK96009.1"/>
    <property type="molecule type" value="Genomic_DNA"/>
</dbReference>
<name>A0A832EI09_9BACT</name>
<dbReference type="InterPro" id="IPR000702">
    <property type="entry name" value="Ribosomal_uL6-like"/>
</dbReference>
<protein>
    <recommendedName>
        <fullName evidence="5">Large ribosomal subunit protein uL6</fullName>
    </recommendedName>
</protein>
<comment type="function">
    <text evidence="5 7">This protein binds to the 23S rRNA, and is important in its secondary structure. It is located near the subunit interface in the base of the L7/L12 stalk, and near the tRNA binding site of the peptidyltransferase center.</text>
</comment>
<dbReference type="NCBIfam" id="TIGR03654">
    <property type="entry name" value="L6_bact"/>
    <property type="match status" value="1"/>
</dbReference>
<evidence type="ECO:0000256" key="1">
    <source>
        <dbReference type="ARBA" id="ARBA00022730"/>
    </source>
</evidence>
<dbReference type="FunFam" id="3.90.930.12:FF:000002">
    <property type="entry name" value="50S ribosomal protein L6"/>
    <property type="match status" value="1"/>
</dbReference>
<comment type="similarity">
    <text evidence="5 6">Belongs to the universal ribosomal protein uL6 family.</text>
</comment>
<organism evidence="9">
    <name type="scientific">Desulfacinum infernum</name>
    <dbReference type="NCBI Taxonomy" id="35837"/>
    <lineage>
        <taxon>Bacteria</taxon>
        <taxon>Pseudomonadati</taxon>
        <taxon>Thermodesulfobacteriota</taxon>
        <taxon>Syntrophobacteria</taxon>
        <taxon>Syntrophobacterales</taxon>
        <taxon>Syntrophobacteraceae</taxon>
        <taxon>Desulfacinum</taxon>
    </lineage>
</organism>
<proteinExistence type="inferred from homology"/>
<evidence type="ECO:0000256" key="5">
    <source>
        <dbReference type="HAMAP-Rule" id="MF_01365"/>
    </source>
</evidence>
<evidence type="ECO:0000313" key="9">
    <source>
        <dbReference type="EMBL" id="HFK96009.1"/>
    </source>
</evidence>
<dbReference type="PRINTS" id="PR00059">
    <property type="entry name" value="RIBOSOMALL6"/>
</dbReference>
<dbReference type="GO" id="GO:0022625">
    <property type="term" value="C:cytosolic large ribosomal subunit"/>
    <property type="evidence" value="ECO:0007669"/>
    <property type="project" value="UniProtKB-UniRule"/>
</dbReference>
<dbReference type="GO" id="GO:0019843">
    <property type="term" value="F:rRNA binding"/>
    <property type="evidence" value="ECO:0007669"/>
    <property type="project" value="UniProtKB-UniRule"/>
</dbReference>
<dbReference type="Pfam" id="PF00347">
    <property type="entry name" value="Ribosomal_L6"/>
    <property type="match status" value="2"/>
</dbReference>
<keyword evidence="1 5" id="KW-0699">rRNA-binding</keyword>
<dbReference type="GO" id="GO:0002181">
    <property type="term" value="P:cytoplasmic translation"/>
    <property type="evidence" value="ECO:0007669"/>
    <property type="project" value="TreeGrafter"/>
</dbReference>
<evidence type="ECO:0000256" key="2">
    <source>
        <dbReference type="ARBA" id="ARBA00022884"/>
    </source>
</evidence>
<dbReference type="PANTHER" id="PTHR11655">
    <property type="entry name" value="60S/50S RIBOSOMAL PROTEIN L6/L9"/>
    <property type="match status" value="1"/>
</dbReference>
<evidence type="ECO:0000256" key="7">
    <source>
        <dbReference type="RuleBase" id="RU003870"/>
    </source>
</evidence>
<evidence type="ECO:0000259" key="8">
    <source>
        <dbReference type="Pfam" id="PF00347"/>
    </source>
</evidence>
<dbReference type="PANTHER" id="PTHR11655:SF14">
    <property type="entry name" value="LARGE RIBOSOMAL SUBUNIT PROTEIN UL6M"/>
    <property type="match status" value="1"/>
</dbReference>
<dbReference type="InterPro" id="IPR036789">
    <property type="entry name" value="Ribosomal_uL6-like_a/b-dom_sf"/>
</dbReference>
<comment type="caution">
    <text evidence="9">The sequence shown here is derived from an EMBL/GenBank/DDBJ whole genome shotgun (WGS) entry which is preliminary data.</text>
</comment>
<dbReference type="InterPro" id="IPR019906">
    <property type="entry name" value="Ribosomal_uL6_bac-type"/>
</dbReference>